<feature type="region of interest" description="Disordered" evidence="1">
    <location>
        <begin position="32"/>
        <end position="67"/>
    </location>
</feature>
<accession>A0ABT1KRR6</accession>
<comment type="caution">
    <text evidence="4">The sequence shown here is derived from an EMBL/GenBank/DDBJ whole genome shotgun (WGS) entry which is preliminary data.</text>
</comment>
<keyword evidence="4" id="KW-0378">Hydrolase</keyword>
<dbReference type="Proteomes" id="UP001204524">
    <property type="component" value="Unassembled WGS sequence"/>
</dbReference>
<dbReference type="RefSeq" id="WP_254179672.1">
    <property type="nucleotide sequence ID" value="NZ_JANARS010000001.1"/>
</dbReference>
<dbReference type="SUPFAM" id="SSF53474">
    <property type="entry name" value="alpha/beta-Hydrolases"/>
    <property type="match status" value="1"/>
</dbReference>
<organism evidence="4 5">
    <name type="scientific">Nocardioides pinisoli</name>
    <dbReference type="NCBI Taxonomy" id="2950279"/>
    <lineage>
        <taxon>Bacteria</taxon>
        <taxon>Bacillati</taxon>
        <taxon>Actinomycetota</taxon>
        <taxon>Actinomycetes</taxon>
        <taxon>Propionibacteriales</taxon>
        <taxon>Nocardioidaceae</taxon>
        <taxon>Nocardioides</taxon>
    </lineage>
</organism>
<sequence>MSRHLPPRTRRTRALAGAWLAVAAVLASCGEPADPAAEPTPLPSRSTPSTSESSASDAPPTSAPATSDMYDVGGHDLYMTCSGEGPVTVVFIHGWVNDPGFVPHAYTEGVASFLVDDYRVCAYDRRNVGSSETVDAVQTRADMVRDMERVLAAGRVRPPYILWAGSFGGLVAAAYLEDHPDDVVGMVLVDSMFPDELRLDPLLPKRFRFLHFTEEDTCCTVERISQYDLIRSLQDGIGEEPDIPVVYLASEQEPRDQNDFESPRYDARILDAQAAYVDRFSPGILRWVDAPHWMEPVVPEVIADAVREVDALRGR</sequence>
<dbReference type="EMBL" id="JANARS010000001">
    <property type="protein sequence ID" value="MCP3420438.1"/>
    <property type="molecule type" value="Genomic_DNA"/>
</dbReference>
<dbReference type="PANTHER" id="PTHR43194">
    <property type="entry name" value="HYDROLASE ALPHA/BETA FOLD FAMILY"/>
    <property type="match status" value="1"/>
</dbReference>
<name>A0ABT1KRR6_9ACTN</name>
<dbReference type="PANTHER" id="PTHR43194:SF2">
    <property type="entry name" value="PEROXISOMAL MEMBRANE PROTEIN LPX1"/>
    <property type="match status" value="1"/>
</dbReference>
<protein>
    <submittedName>
        <fullName evidence="4">Alpha/beta hydrolase</fullName>
    </submittedName>
</protein>
<evidence type="ECO:0000259" key="3">
    <source>
        <dbReference type="Pfam" id="PF00561"/>
    </source>
</evidence>
<evidence type="ECO:0000256" key="2">
    <source>
        <dbReference type="SAM" id="SignalP"/>
    </source>
</evidence>
<reference evidence="4 5" key="1">
    <citation type="submission" date="2022-06" db="EMBL/GenBank/DDBJ databases">
        <authorList>
            <person name="So Y."/>
        </authorList>
    </citation>
    <scope>NUCLEOTIDE SEQUENCE [LARGE SCALE GENOMIC DNA]</scope>
    <source>
        <strain evidence="4 5">STR3</strain>
    </source>
</reference>
<feature type="compositionally biased region" description="Low complexity" evidence="1">
    <location>
        <begin position="43"/>
        <end position="67"/>
    </location>
</feature>
<keyword evidence="2" id="KW-0732">Signal</keyword>
<feature type="signal peptide" evidence="2">
    <location>
        <begin position="1"/>
        <end position="27"/>
    </location>
</feature>
<gene>
    <name evidence="4" type="ORF">NCI01_01390</name>
</gene>
<dbReference type="Gene3D" id="3.40.50.1820">
    <property type="entry name" value="alpha/beta hydrolase"/>
    <property type="match status" value="1"/>
</dbReference>
<evidence type="ECO:0000256" key="1">
    <source>
        <dbReference type="SAM" id="MobiDB-lite"/>
    </source>
</evidence>
<feature type="chain" id="PRO_5046820684" evidence="2">
    <location>
        <begin position="28"/>
        <end position="315"/>
    </location>
</feature>
<proteinExistence type="predicted"/>
<dbReference type="PROSITE" id="PS51257">
    <property type="entry name" value="PROKAR_LIPOPROTEIN"/>
    <property type="match status" value="1"/>
</dbReference>
<dbReference type="Pfam" id="PF00561">
    <property type="entry name" value="Abhydrolase_1"/>
    <property type="match status" value="1"/>
</dbReference>
<keyword evidence="5" id="KW-1185">Reference proteome</keyword>
<evidence type="ECO:0000313" key="5">
    <source>
        <dbReference type="Proteomes" id="UP001204524"/>
    </source>
</evidence>
<dbReference type="GO" id="GO:0016787">
    <property type="term" value="F:hydrolase activity"/>
    <property type="evidence" value="ECO:0007669"/>
    <property type="project" value="UniProtKB-KW"/>
</dbReference>
<dbReference type="InterPro" id="IPR050228">
    <property type="entry name" value="Carboxylesterase_BioH"/>
</dbReference>
<evidence type="ECO:0000313" key="4">
    <source>
        <dbReference type="EMBL" id="MCP3420438.1"/>
    </source>
</evidence>
<dbReference type="InterPro" id="IPR029058">
    <property type="entry name" value="AB_hydrolase_fold"/>
</dbReference>
<dbReference type="InterPro" id="IPR000073">
    <property type="entry name" value="AB_hydrolase_1"/>
</dbReference>
<feature type="domain" description="AB hydrolase-1" evidence="3">
    <location>
        <begin position="88"/>
        <end position="206"/>
    </location>
</feature>